<dbReference type="PANTHER" id="PTHR10826">
    <property type="entry name" value="COMPLEMENT COMPONENT 1"/>
    <property type="match status" value="1"/>
</dbReference>
<feature type="region of interest" description="Disordered" evidence="1">
    <location>
        <begin position="134"/>
        <end position="190"/>
    </location>
</feature>
<feature type="compositionally biased region" description="Acidic residues" evidence="1">
    <location>
        <begin position="138"/>
        <end position="154"/>
    </location>
</feature>
<keyword evidence="3" id="KW-1185">Reference proteome</keyword>
<evidence type="ECO:0008006" key="4">
    <source>
        <dbReference type="Google" id="ProtNLM"/>
    </source>
</evidence>
<comment type="caution">
    <text evidence="2">The sequence shown here is derived from an EMBL/GenBank/DDBJ whole genome shotgun (WGS) entry which is preliminary data.</text>
</comment>
<feature type="compositionally biased region" description="Acidic residues" evidence="1">
    <location>
        <begin position="176"/>
        <end position="188"/>
    </location>
</feature>
<proteinExistence type="predicted"/>
<accession>A0A8H4PQE7</accession>
<dbReference type="GO" id="GO:0005759">
    <property type="term" value="C:mitochondrial matrix"/>
    <property type="evidence" value="ECO:0007669"/>
    <property type="project" value="InterPro"/>
</dbReference>
<gene>
    <name evidence="2" type="ORF">G6O67_004915</name>
</gene>
<dbReference type="AlphaFoldDB" id="A0A8H4PQE7"/>
<reference evidence="2 3" key="1">
    <citation type="journal article" date="2020" name="Genome Biol. Evol.">
        <title>A new high-quality draft genome assembly of the Chinese cordyceps Ophiocordyceps sinensis.</title>
        <authorList>
            <person name="Shu R."/>
            <person name="Zhang J."/>
            <person name="Meng Q."/>
            <person name="Zhang H."/>
            <person name="Zhou G."/>
            <person name="Li M."/>
            <person name="Wu P."/>
            <person name="Zhao Y."/>
            <person name="Chen C."/>
            <person name="Qin Q."/>
        </authorList>
    </citation>
    <scope>NUCLEOTIDE SEQUENCE [LARGE SCALE GENOMIC DNA]</scope>
    <source>
        <strain evidence="2 3">IOZ07</strain>
    </source>
</reference>
<protein>
    <recommendedName>
        <fullName evidence="4">Glycoprotein suaprga1</fullName>
    </recommendedName>
</protein>
<dbReference type="PANTHER" id="PTHR10826:SF1">
    <property type="entry name" value="COMPLEMENT COMPONENT 1 Q SUBCOMPONENT-BINDING PROTEIN, MITOCHONDRIAL"/>
    <property type="match status" value="1"/>
</dbReference>
<name>A0A8H4PQE7_9HYPO</name>
<dbReference type="Pfam" id="PF02330">
    <property type="entry name" value="MAM33"/>
    <property type="match status" value="1"/>
</dbReference>
<dbReference type="OrthoDB" id="278212at2759"/>
<dbReference type="SUPFAM" id="SSF54529">
    <property type="entry name" value="Mitochondrial glycoprotein MAM33-like"/>
    <property type="match status" value="1"/>
</dbReference>
<evidence type="ECO:0000313" key="2">
    <source>
        <dbReference type="EMBL" id="KAF4508554.1"/>
    </source>
</evidence>
<evidence type="ECO:0000313" key="3">
    <source>
        <dbReference type="Proteomes" id="UP000557566"/>
    </source>
</evidence>
<dbReference type="InterPro" id="IPR036561">
    <property type="entry name" value="MAM33_sf"/>
</dbReference>
<dbReference type="Gene3D" id="3.10.280.10">
    <property type="entry name" value="Mitochondrial glycoprotein"/>
    <property type="match status" value="1"/>
</dbReference>
<dbReference type="EMBL" id="JAAVMX010000005">
    <property type="protein sequence ID" value="KAF4508554.1"/>
    <property type="molecule type" value="Genomic_DNA"/>
</dbReference>
<evidence type="ECO:0000256" key="1">
    <source>
        <dbReference type="SAM" id="MobiDB-lite"/>
    </source>
</evidence>
<sequence>MLSLRSVVRSAPRALSRATAPSLRTCAVMRSSILAPTMSALRLAATRATFSSTAGRRAEVAESTEEELSAKLESEIQIEEDLKNSEQQPASIKDFLDNTPFELQDTPGQEVVKLIRSFNDEKITVSFSISDVTNYDPYNEDPALEDEDVSDEALQDPNQQNGVPATGGARSAAAEEQMEDDLEDDDGEGASPINLTVIVEKPGKTKGALSIEATATDGNIVVDNVFLYDDAKIAKIDSPESAQKRADVYPGPNFGSLDEDLQVLIERFLEERGVTQAMAAFVPDYVDAKEQAEYLRWLNNVKAFVDA</sequence>
<dbReference type="Proteomes" id="UP000557566">
    <property type="component" value="Unassembled WGS sequence"/>
</dbReference>
<dbReference type="InterPro" id="IPR003428">
    <property type="entry name" value="MAM33"/>
</dbReference>
<organism evidence="2 3">
    <name type="scientific">Ophiocordyceps sinensis</name>
    <dbReference type="NCBI Taxonomy" id="72228"/>
    <lineage>
        <taxon>Eukaryota</taxon>
        <taxon>Fungi</taxon>
        <taxon>Dikarya</taxon>
        <taxon>Ascomycota</taxon>
        <taxon>Pezizomycotina</taxon>
        <taxon>Sordariomycetes</taxon>
        <taxon>Hypocreomycetidae</taxon>
        <taxon>Hypocreales</taxon>
        <taxon>Ophiocordycipitaceae</taxon>
        <taxon>Ophiocordyceps</taxon>
    </lineage>
</organism>
<dbReference type="GO" id="GO:0042256">
    <property type="term" value="P:cytosolic ribosome assembly"/>
    <property type="evidence" value="ECO:0007669"/>
    <property type="project" value="TreeGrafter"/>
</dbReference>